<proteinExistence type="predicted"/>
<evidence type="ECO:0000313" key="2">
    <source>
        <dbReference type="Proteomes" id="UP000738349"/>
    </source>
</evidence>
<comment type="caution">
    <text evidence="1">The sequence shown here is derived from an EMBL/GenBank/DDBJ whole genome shotgun (WGS) entry which is preliminary data.</text>
</comment>
<sequence length="99" mass="11290">MAKLHFTLYGVCCTWGQITRAMGLFWHANGDSEMHVTEQRACWLALTLLVGMNHPSQTLLLGQYLACDAVMWLERLHIVTTHHQFEPKPCRQTLAESPP</sequence>
<dbReference type="EMBL" id="JAGMUV010000008">
    <property type="protein sequence ID" value="KAH7146475.1"/>
    <property type="molecule type" value="Genomic_DNA"/>
</dbReference>
<gene>
    <name evidence="1" type="ORF">EDB81DRAFT_795314</name>
</gene>
<keyword evidence="2" id="KW-1185">Reference proteome</keyword>
<organism evidence="1 2">
    <name type="scientific">Dactylonectria macrodidyma</name>
    <dbReference type="NCBI Taxonomy" id="307937"/>
    <lineage>
        <taxon>Eukaryota</taxon>
        <taxon>Fungi</taxon>
        <taxon>Dikarya</taxon>
        <taxon>Ascomycota</taxon>
        <taxon>Pezizomycotina</taxon>
        <taxon>Sordariomycetes</taxon>
        <taxon>Hypocreomycetidae</taxon>
        <taxon>Hypocreales</taxon>
        <taxon>Nectriaceae</taxon>
        <taxon>Dactylonectria</taxon>
    </lineage>
</organism>
<reference evidence="1" key="1">
    <citation type="journal article" date="2021" name="Nat. Commun.">
        <title>Genetic determinants of endophytism in the Arabidopsis root mycobiome.</title>
        <authorList>
            <person name="Mesny F."/>
            <person name="Miyauchi S."/>
            <person name="Thiergart T."/>
            <person name="Pickel B."/>
            <person name="Atanasova L."/>
            <person name="Karlsson M."/>
            <person name="Huettel B."/>
            <person name="Barry K.W."/>
            <person name="Haridas S."/>
            <person name="Chen C."/>
            <person name="Bauer D."/>
            <person name="Andreopoulos W."/>
            <person name="Pangilinan J."/>
            <person name="LaButti K."/>
            <person name="Riley R."/>
            <person name="Lipzen A."/>
            <person name="Clum A."/>
            <person name="Drula E."/>
            <person name="Henrissat B."/>
            <person name="Kohler A."/>
            <person name="Grigoriev I.V."/>
            <person name="Martin F.M."/>
            <person name="Hacquard S."/>
        </authorList>
    </citation>
    <scope>NUCLEOTIDE SEQUENCE</scope>
    <source>
        <strain evidence="1">MPI-CAGE-AT-0147</strain>
    </source>
</reference>
<evidence type="ECO:0000313" key="1">
    <source>
        <dbReference type="EMBL" id="KAH7146475.1"/>
    </source>
</evidence>
<accession>A0A9P9J6L2</accession>
<dbReference type="Proteomes" id="UP000738349">
    <property type="component" value="Unassembled WGS sequence"/>
</dbReference>
<protein>
    <submittedName>
        <fullName evidence="1">Uncharacterized protein</fullName>
    </submittedName>
</protein>
<dbReference type="AlphaFoldDB" id="A0A9P9J6L2"/>
<name>A0A9P9J6L2_9HYPO</name>